<sequence>MINKLKSEKVFLISTIVLMAIMIFVFLNVKAFGYITTNVLNFLLDNFYWLYSGAILSFFIFCLWAALGRYGKIKLGNDNEKPKYSFISWLSMLFCAGMGMGLVFWSVAEPLIHYVHPLGAKGFTEKSKMFALKKVFLHWGISAWACYAILALVLAYMQFRKKKPALMSSILIPIIGEKRANGLIGSIVDIFTIFATVAGIITSLGMGTLQINAGLNYLFNIPENIKVKLLIVSIVTICYMSSAMSGIDKGIQTLSNLNIFIAIFVVILVLIVGPTSEIFKNLFKGIIYYSKDLVTTNNNIFLHGNWYKDWTLFYWGWWIAWAPPVGIFIARISKGRTIREFLLGVLIIPSLMVFLWFAMFGTMGFNMDKATILTAIQKVDTAFFVIMSKYPCGLLINILIMILSLIFFITSADSATFVLAMLSSNGSLNPPNTKKFVWGILQGGLTISFLLAGGLKMIQTASILAAFPFVFIMILSMISFRKSLMQEDISMQEDVSL</sequence>
<dbReference type="InterPro" id="IPR018093">
    <property type="entry name" value="BCCT_CS"/>
</dbReference>
<keyword evidence="5 8" id="KW-0812">Transmembrane</keyword>
<evidence type="ECO:0000256" key="7">
    <source>
        <dbReference type="ARBA" id="ARBA00023136"/>
    </source>
</evidence>
<dbReference type="PANTHER" id="PTHR30047">
    <property type="entry name" value="HIGH-AFFINITY CHOLINE TRANSPORT PROTEIN-RELATED"/>
    <property type="match status" value="1"/>
</dbReference>
<feature type="transmembrane region" description="Helical" evidence="8">
    <location>
        <begin position="341"/>
        <end position="359"/>
    </location>
</feature>
<feature type="transmembrane region" description="Helical" evidence="8">
    <location>
        <begin position="180"/>
        <end position="205"/>
    </location>
</feature>
<keyword evidence="6 8" id="KW-1133">Transmembrane helix</keyword>
<dbReference type="EMBL" id="SXDP01000004">
    <property type="protein sequence ID" value="NEZ46882.1"/>
    <property type="molecule type" value="Genomic_DNA"/>
</dbReference>
<reference evidence="9 10" key="1">
    <citation type="submission" date="2019-04" db="EMBL/GenBank/DDBJ databases">
        <title>Genome sequencing of Clostridium botulinum Groups I-IV and Clostridium butyricum.</title>
        <authorList>
            <person name="Brunt J."/>
            <person name="Van Vliet A.H.M."/>
            <person name="Stringer S.C."/>
            <person name="Carter A.T."/>
            <person name="Peck M.W."/>
        </authorList>
    </citation>
    <scope>NUCLEOTIDE SEQUENCE [LARGE SCALE GENOMIC DNA]</scope>
    <source>
        <strain evidence="9 10">IFR 18/094</strain>
    </source>
</reference>
<feature type="transmembrane region" description="Helical" evidence="8">
    <location>
        <begin position="136"/>
        <end position="159"/>
    </location>
</feature>
<feature type="transmembrane region" description="Helical" evidence="8">
    <location>
        <begin position="47"/>
        <end position="67"/>
    </location>
</feature>
<evidence type="ECO:0000313" key="10">
    <source>
        <dbReference type="Proteomes" id="UP000473885"/>
    </source>
</evidence>
<evidence type="ECO:0000256" key="6">
    <source>
        <dbReference type="ARBA" id="ARBA00022989"/>
    </source>
</evidence>
<dbReference type="AlphaFoldDB" id="A0A6M0R9F5"/>
<feature type="transmembrane region" description="Helical" evidence="8">
    <location>
        <begin position="436"/>
        <end position="455"/>
    </location>
</feature>
<organism evidence="9 10">
    <name type="scientific">Clostridium niameyense</name>
    <dbReference type="NCBI Taxonomy" id="1622073"/>
    <lineage>
        <taxon>Bacteria</taxon>
        <taxon>Bacillati</taxon>
        <taxon>Bacillota</taxon>
        <taxon>Clostridia</taxon>
        <taxon>Eubacteriales</taxon>
        <taxon>Clostridiaceae</taxon>
        <taxon>Clostridium</taxon>
    </lineage>
</organism>
<dbReference type="PANTHER" id="PTHR30047:SF7">
    <property type="entry name" value="HIGH-AFFINITY CHOLINE TRANSPORT PROTEIN"/>
    <property type="match status" value="1"/>
</dbReference>
<feature type="transmembrane region" description="Helical" evidence="8">
    <location>
        <begin position="394"/>
        <end position="424"/>
    </location>
</feature>
<keyword evidence="4" id="KW-1003">Cell membrane</keyword>
<feature type="transmembrane region" description="Helical" evidence="8">
    <location>
        <begin position="225"/>
        <end position="242"/>
    </location>
</feature>
<feature type="transmembrane region" description="Helical" evidence="8">
    <location>
        <begin position="461"/>
        <end position="480"/>
    </location>
</feature>
<evidence type="ECO:0000256" key="3">
    <source>
        <dbReference type="ARBA" id="ARBA00022448"/>
    </source>
</evidence>
<dbReference type="GO" id="GO:0022857">
    <property type="term" value="F:transmembrane transporter activity"/>
    <property type="evidence" value="ECO:0007669"/>
    <property type="project" value="InterPro"/>
</dbReference>
<dbReference type="Proteomes" id="UP000473885">
    <property type="component" value="Unassembled WGS sequence"/>
</dbReference>
<evidence type="ECO:0000256" key="8">
    <source>
        <dbReference type="SAM" id="Phobius"/>
    </source>
</evidence>
<comment type="similarity">
    <text evidence="2">Belongs to the BCCT transporter (TC 2.A.15) family.</text>
</comment>
<keyword evidence="3" id="KW-0813">Transport</keyword>
<evidence type="ECO:0000256" key="1">
    <source>
        <dbReference type="ARBA" id="ARBA00004651"/>
    </source>
</evidence>
<feature type="transmembrane region" description="Helical" evidence="8">
    <location>
        <begin position="12"/>
        <end position="35"/>
    </location>
</feature>
<keyword evidence="7 8" id="KW-0472">Membrane</keyword>
<dbReference type="Pfam" id="PF02028">
    <property type="entry name" value="BCCT"/>
    <property type="match status" value="1"/>
</dbReference>
<comment type="caution">
    <text evidence="9">The sequence shown here is derived from an EMBL/GenBank/DDBJ whole genome shotgun (WGS) entry which is preliminary data.</text>
</comment>
<dbReference type="GO" id="GO:0005886">
    <property type="term" value="C:plasma membrane"/>
    <property type="evidence" value="ECO:0007669"/>
    <property type="project" value="UniProtKB-SubCell"/>
</dbReference>
<evidence type="ECO:0000313" key="9">
    <source>
        <dbReference type="EMBL" id="NEZ46882.1"/>
    </source>
</evidence>
<protein>
    <submittedName>
        <fullName evidence="9">BCCT family transporter</fullName>
    </submittedName>
</protein>
<feature type="transmembrane region" description="Helical" evidence="8">
    <location>
        <begin position="312"/>
        <end position="329"/>
    </location>
</feature>
<dbReference type="InterPro" id="IPR000060">
    <property type="entry name" value="BCCT_transptr"/>
</dbReference>
<keyword evidence="10" id="KW-1185">Reference proteome</keyword>
<feature type="transmembrane region" description="Helical" evidence="8">
    <location>
        <begin position="87"/>
        <end position="108"/>
    </location>
</feature>
<gene>
    <name evidence="9" type="ORF">FDF74_06595</name>
</gene>
<evidence type="ECO:0000256" key="2">
    <source>
        <dbReference type="ARBA" id="ARBA00005658"/>
    </source>
</evidence>
<feature type="transmembrane region" description="Helical" evidence="8">
    <location>
        <begin position="254"/>
        <end position="273"/>
    </location>
</feature>
<proteinExistence type="inferred from homology"/>
<accession>A0A6M0R9F5</accession>
<evidence type="ECO:0000256" key="5">
    <source>
        <dbReference type="ARBA" id="ARBA00022692"/>
    </source>
</evidence>
<comment type="subcellular location">
    <subcellularLocation>
        <location evidence="1">Cell membrane</location>
        <topology evidence="1">Multi-pass membrane protein</topology>
    </subcellularLocation>
</comment>
<dbReference type="PROSITE" id="PS01303">
    <property type="entry name" value="BCCT"/>
    <property type="match status" value="1"/>
</dbReference>
<dbReference type="RefSeq" id="WP_163249055.1">
    <property type="nucleotide sequence ID" value="NZ_SXDP01000004.1"/>
</dbReference>
<evidence type="ECO:0000256" key="4">
    <source>
        <dbReference type="ARBA" id="ARBA00022475"/>
    </source>
</evidence>
<dbReference type="NCBIfam" id="TIGR00842">
    <property type="entry name" value="bcct"/>
    <property type="match status" value="1"/>
</dbReference>
<name>A0A6M0R9F5_9CLOT</name>